<evidence type="ECO:0000313" key="1">
    <source>
        <dbReference type="EMBL" id="PRZ43930.1"/>
    </source>
</evidence>
<reference evidence="1 2" key="1">
    <citation type="submission" date="2018-03" db="EMBL/GenBank/DDBJ databases">
        <title>Genomic Encyclopedia of Archaeal and Bacterial Type Strains, Phase II (KMG-II): from individual species to whole genera.</title>
        <authorList>
            <person name="Goeker M."/>
        </authorList>
    </citation>
    <scope>NUCLEOTIDE SEQUENCE [LARGE SCALE GENOMIC DNA]</scope>
    <source>
        <strain evidence="1 2">DSM 100065</strain>
    </source>
</reference>
<gene>
    <name evidence="1" type="ORF">CLV47_10154</name>
</gene>
<comment type="caution">
    <text evidence="1">The sequence shown here is derived from an EMBL/GenBank/DDBJ whole genome shotgun (WGS) entry which is preliminary data.</text>
</comment>
<evidence type="ECO:0000313" key="2">
    <source>
        <dbReference type="Proteomes" id="UP000237752"/>
    </source>
</evidence>
<proteinExistence type="predicted"/>
<organism evidence="1 2">
    <name type="scientific">Antricoccus suffuscus</name>
    <dbReference type="NCBI Taxonomy" id="1629062"/>
    <lineage>
        <taxon>Bacteria</taxon>
        <taxon>Bacillati</taxon>
        <taxon>Actinomycetota</taxon>
        <taxon>Actinomycetes</taxon>
        <taxon>Geodermatophilales</taxon>
        <taxon>Antricoccaceae</taxon>
        <taxon>Antricoccus</taxon>
    </lineage>
</organism>
<dbReference type="Proteomes" id="UP000237752">
    <property type="component" value="Unassembled WGS sequence"/>
</dbReference>
<accession>A0A2T1A5R9</accession>
<name>A0A2T1A5R9_9ACTN</name>
<dbReference type="RefSeq" id="WP_170110873.1">
    <property type="nucleotide sequence ID" value="NZ_PVUE01000001.1"/>
</dbReference>
<dbReference type="EMBL" id="PVUE01000001">
    <property type="protein sequence ID" value="PRZ43930.1"/>
    <property type="molecule type" value="Genomic_DNA"/>
</dbReference>
<sequence length="122" mass="14205">MSLLRDIRGWQVRFELLFLHPTPEVAGRHRDAFAHIERWLLREARNDHSLTASTQNMVDQLRQTFEVLHSAKELLPTDDYDVRLVIDTNALIDNPDAAAYTARLGRVTWFTSLQWFSGNLMI</sequence>
<protein>
    <submittedName>
        <fullName evidence="1">Uncharacterized protein</fullName>
    </submittedName>
</protein>
<keyword evidence="2" id="KW-1185">Reference proteome</keyword>
<dbReference type="AlphaFoldDB" id="A0A2T1A5R9"/>